<evidence type="ECO:0000256" key="1">
    <source>
        <dbReference type="SAM" id="MobiDB-lite"/>
    </source>
</evidence>
<evidence type="ECO:0000256" key="2">
    <source>
        <dbReference type="SAM" id="Phobius"/>
    </source>
</evidence>
<dbReference type="Proteomes" id="UP000707071">
    <property type="component" value="Unassembled WGS sequence"/>
</dbReference>
<name>A0A9P7QRK6_9HYPO</name>
<feature type="compositionally biased region" description="Basic residues" evidence="1">
    <location>
        <begin position="93"/>
        <end position="104"/>
    </location>
</feature>
<feature type="region of interest" description="Disordered" evidence="1">
    <location>
        <begin position="62"/>
        <end position="107"/>
    </location>
</feature>
<dbReference type="EMBL" id="SRRH01000044">
    <property type="protein sequence ID" value="KAG6301404.1"/>
    <property type="molecule type" value="Genomic_DNA"/>
</dbReference>
<proteinExistence type="predicted"/>
<accession>A0A9P7QRK6</accession>
<dbReference type="AlphaFoldDB" id="A0A9P7QRK6"/>
<feature type="transmembrane region" description="Helical" evidence="2">
    <location>
        <begin position="41"/>
        <end position="61"/>
    </location>
</feature>
<protein>
    <submittedName>
        <fullName evidence="3">Uncharacterized protein</fullName>
    </submittedName>
</protein>
<keyword evidence="2" id="KW-0812">Transmembrane</keyword>
<comment type="caution">
    <text evidence="3">The sequence shown here is derived from an EMBL/GenBank/DDBJ whole genome shotgun (WGS) entry which is preliminary data.</text>
</comment>
<evidence type="ECO:0000313" key="4">
    <source>
        <dbReference type="Proteomes" id="UP000707071"/>
    </source>
</evidence>
<keyword evidence="2" id="KW-1133">Transmembrane helix</keyword>
<keyword evidence="2" id="KW-0472">Membrane</keyword>
<organism evidence="3 4">
    <name type="scientific">Claviceps aff. purpurea</name>
    <dbReference type="NCBI Taxonomy" id="1967640"/>
    <lineage>
        <taxon>Eukaryota</taxon>
        <taxon>Fungi</taxon>
        <taxon>Dikarya</taxon>
        <taxon>Ascomycota</taxon>
        <taxon>Pezizomycotina</taxon>
        <taxon>Sordariomycetes</taxon>
        <taxon>Hypocreomycetidae</taxon>
        <taxon>Hypocreales</taxon>
        <taxon>Clavicipitaceae</taxon>
        <taxon>Claviceps</taxon>
    </lineage>
</organism>
<evidence type="ECO:0000313" key="3">
    <source>
        <dbReference type="EMBL" id="KAG6301404.1"/>
    </source>
</evidence>
<sequence length="165" mass="19179">MNMSNKNKRNQKNQAVFALNKYDLPRHRSKLSETPSLPRRFQHSAIFFLLFFTAAKISTMARKKKKRKKGRDATSAWPKGRPTIGDDPLLITKTRRASTPKSHRMRDFWGGQPYRPYPNRNYMSLKKSEIWVRDLCTVVRQNATVASTKDLGRIQNLSIPNQNMS</sequence>
<gene>
    <name evidence="3" type="ORF">E4U09_005272</name>
</gene>
<reference evidence="3 4" key="1">
    <citation type="journal article" date="2020" name="bioRxiv">
        <title>Whole genome comparisons of ergot fungi reveals the divergence and evolution of species within the genus Claviceps are the result of varying mechanisms driving genome evolution and host range expansion.</title>
        <authorList>
            <person name="Wyka S.A."/>
            <person name="Mondo S.J."/>
            <person name="Liu M."/>
            <person name="Dettman J."/>
            <person name="Nalam V."/>
            <person name="Broders K.D."/>
        </authorList>
    </citation>
    <scope>NUCLEOTIDE SEQUENCE [LARGE SCALE GENOMIC DNA]</scope>
    <source>
        <strain evidence="3 4">Clav52</strain>
    </source>
</reference>
<keyword evidence="4" id="KW-1185">Reference proteome</keyword>